<organism evidence="1 2">
    <name type="scientific">Ferrovum myxofaciens</name>
    <dbReference type="NCBI Taxonomy" id="416213"/>
    <lineage>
        <taxon>Bacteria</taxon>
        <taxon>Pseudomonadati</taxon>
        <taxon>Pseudomonadota</taxon>
        <taxon>Betaproteobacteria</taxon>
        <taxon>Ferrovales</taxon>
        <taxon>Ferrovaceae</taxon>
        <taxon>Ferrovum</taxon>
    </lineage>
</organism>
<dbReference type="GO" id="GO:0003824">
    <property type="term" value="F:catalytic activity"/>
    <property type="evidence" value="ECO:0007669"/>
    <property type="project" value="InterPro"/>
</dbReference>
<evidence type="ECO:0000313" key="2">
    <source>
        <dbReference type="Proteomes" id="UP000075653"/>
    </source>
</evidence>
<dbReference type="EMBL" id="LRRD01000120">
    <property type="protein sequence ID" value="KXW57113.1"/>
    <property type="molecule type" value="Genomic_DNA"/>
</dbReference>
<sequence length="49" mass="5516">MSKVQTEDIKILKIDPFREIGTASELIGEFGGRAAYLKSIQELEEQLYG</sequence>
<protein>
    <recommendedName>
        <fullName evidence="3">EcoEI R protein C-terminal domain-containing protein</fullName>
    </recommendedName>
</protein>
<evidence type="ECO:0000313" key="1">
    <source>
        <dbReference type="EMBL" id="KXW57113.1"/>
    </source>
</evidence>
<evidence type="ECO:0008006" key="3">
    <source>
        <dbReference type="Google" id="ProtNLM"/>
    </source>
</evidence>
<dbReference type="GO" id="GO:0003677">
    <property type="term" value="F:DNA binding"/>
    <property type="evidence" value="ECO:0007669"/>
    <property type="project" value="InterPro"/>
</dbReference>
<reference evidence="1 2" key="1">
    <citation type="submission" date="2016-01" db="EMBL/GenBank/DDBJ databases">
        <title>Genome sequence of the acidophilic iron oxidising Ferrovum strain Z-31.</title>
        <authorList>
            <person name="Poehlein A."/>
            <person name="Ullrich S.R."/>
            <person name="Schloemann M."/>
            <person name="Muehling M."/>
            <person name="Daniel R."/>
        </authorList>
    </citation>
    <scope>NUCLEOTIDE SEQUENCE [LARGE SCALE GENOMIC DNA]</scope>
    <source>
        <strain evidence="1 2">Z-31</strain>
    </source>
</reference>
<accession>A0A149VV62</accession>
<comment type="caution">
    <text evidence="1">The sequence shown here is derived from an EMBL/GenBank/DDBJ whole genome shotgun (WGS) entry which is preliminary data.</text>
</comment>
<dbReference type="AlphaFoldDB" id="A0A149VV62"/>
<gene>
    <name evidence="1" type="ORF">FEMY_23690</name>
</gene>
<dbReference type="PATRIC" id="fig|1789004.3.peg.2503"/>
<dbReference type="STRING" id="1789004.FEMY_23690"/>
<proteinExistence type="predicted"/>
<dbReference type="RefSeq" id="WP_156472740.1">
    <property type="nucleotide sequence ID" value="NZ_LRRD01000120.1"/>
</dbReference>
<dbReference type="Proteomes" id="UP000075653">
    <property type="component" value="Unassembled WGS sequence"/>
</dbReference>
<dbReference type="GO" id="GO:0006304">
    <property type="term" value="P:DNA modification"/>
    <property type="evidence" value="ECO:0007669"/>
    <property type="project" value="InterPro"/>
</dbReference>
<name>A0A149VV62_9PROT</name>
<keyword evidence="2" id="KW-1185">Reference proteome</keyword>